<keyword evidence="9" id="KW-1185">Reference proteome</keyword>
<dbReference type="STRING" id="1157616.A0A1Z5TFR9"/>
<dbReference type="InterPro" id="IPR044066">
    <property type="entry name" value="TRIAD_supradom"/>
</dbReference>
<dbReference type="GO" id="GO:0061630">
    <property type="term" value="F:ubiquitin protein ligase activity"/>
    <property type="evidence" value="ECO:0007669"/>
    <property type="project" value="UniProtKB-EC"/>
</dbReference>
<organism evidence="8 9">
    <name type="scientific">Hortaea werneckii EXF-2000</name>
    <dbReference type="NCBI Taxonomy" id="1157616"/>
    <lineage>
        <taxon>Eukaryota</taxon>
        <taxon>Fungi</taxon>
        <taxon>Dikarya</taxon>
        <taxon>Ascomycota</taxon>
        <taxon>Pezizomycotina</taxon>
        <taxon>Dothideomycetes</taxon>
        <taxon>Dothideomycetidae</taxon>
        <taxon>Mycosphaerellales</taxon>
        <taxon>Teratosphaeriaceae</taxon>
        <taxon>Hortaea</taxon>
    </lineage>
</organism>
<sequence>MSGRHSQYLCAPNVRLPAAAAAAVIIRKTSTASGSFCSPAPGAMDSPATFECTVCCEDKLVEEKLTITEDAVCTECFTESIVPQFEAAIKHEFLYPVRWGSVAVSAADFPDYLPDEFLLQWLRKVREYTLPINERVYCKHSTASGEECAAFIGEKLGPVCQVIAGCNLCGNHACMSCGEGLQDPTTQHLCNEEEVAVQDPFTGMQRGKDYQLCPRCQTPISLAAGCNHLMCGCGTSFCYICGVDISQTEMDHFAVGMPCPRYNQPGTDDALYDDDEIEEWDWALDNALWDLAMLRLDVRLPTSRYEEFLEIAADAVEAGLTSQAFPVEFEDSIEILDGVVEAYTTTTGSLRDLMTALENMASPEPVTDQLIGPYNLFFARHEAYLASIEDRLDVLWEPVTDVLPPWIDKRLYRKLTWPRSNRHAHSTVSEYYTKLLEETQSMRTFSHQQFTFHRLAKAVMMQLDRHVAYQAINDPQVLRQQVRDAEDALDMIDEDVQDAELDGWWSNEHLGLRLAVEVYRSERVAFHKGRCSGRLNWKVKNEVKEFRREVPRQIVEIIQDVDKATTRVHGQVVQMSHRLGKVPLRLLQQRLPHGEVLFDDVRHGCGGEKCEV</sequence>
<evidence type="ECO:0000256" key="3">
    <source>
        <dbReference type="ARBA" id="ARBA00022737"/>
    </source>
</evidence>
<evidence type="ECO:0000256" key="1">
    <source>
        <dbReference type="ARBA" id="ARBA00022679"/>
    </source>
</evidence>
<dbReference type="InParanoid" id="A0A1Z5TFR9"/>
<dbReference type="SUPFAM" id="SSF57850">
    <property type="entry name" value="RING/U-box"/>
    <property type="match status" value="1"/>
</dbReference>
<keyword evidence="5" id="KW-0833">Ubl conjugation pathway</keyword>
<protein>
    <recommendedName>
        <fullName evidence="7">RING-type domain-containing protein</fullName>
    </recommendedName>
</protein>
<keyword evidence="4" id="KW-0863">Zinc-finger</keyword>
<keyword evidence="1" id="KW-0808">Transferase</keyword>
<dbReference type="Gene3D" id="1.20.120.1750">
    <property type="match status" value="1"/>
</dbReference>
<dbReference type="InterPro" id="IPR031127">
    <property type="entry name" value="E3_UB_ligase_RBR"/>
</dbReference>
<gene>
    <name evidence="8" type="ORF">BTJ68_05576</name>
</gene>
<dbReference type="OrthoDB" id="9977870at2759"/>
<evidence type="ECO:0000256" key="5">
    <source>
        <dbReference type="ARBA" id="ARBA00022786"/>
    </source>
</evidence>
<dbReference type="GO" id="GO:0016567">
    <property type="term" value="P:protein ubiquitination"/>
    <property type="evidence" value="ECO:0007669"/>
    <property type="project" value="InterPro"/>
</dbReference>
<evidence type="ECO:0000256" key="4">
    <source>
        <dbReference type="ARBA" id="ARBA00022771"/>
    </source>
</evidence>
<dbReference type="AlphaFoldDB" id="A0A1Z5TFR9"/>
<evidence type="ECO:0000313" key="8">
    <source>
        <dbReference type="EMBL" id="OTA34862.1"/>
    </source>
</evidence>
<evidence type="ECO:0000256" key="6">
    <source>
        <dbReference type="ARBA" id="ARBA00022833"/>
    </source>
</evidence>
<accession>A0A1Z5TFR9</accession>
<dbReference type="Proteomes" id="UP000194280">
    <property type="component" value="Unassembled WGS sequence"/>
</dbReference>
<dbReference type="GO" id="GO:0008270">
    <property type="term" value="F:zinc ion binding"/>
    <property type="evidence" value="ECO:0007669"/>
    <property type="project" value="UniProtKB-KW"/>
</dbReference>
<feature type="domain" description="RING-type" evidence="7">
    <location>
        <begin position="48"/>
        <end position="263"/>
    </location>
</feature>
<keyword evidence="6" id="KW-0862">Zinc</keyword>
<keyword evidence="3" id="KW-0677">Repeat</keyword>
<comment type="caution">
    <text evidence="8">The sequence shown here is derived from an EMBL/GenBank/DDBJ whole genome shotgun (WGS) entry which is preliminary data.</text>
</comment>
<dbReference type="Pfam" id="PF26200">
    <property type="entry name" value="Rcat_RNF216"/>
    <property type="match status" value="1"/>
</dbReference>
<proteinExistence type="predicted"/>
<evidence type="ECO:0000313" key="9">
    <source>
        <dbReference type="Proteomes" id="UP000194280"/>
    </source>
</evidence>
<evidence type="ECO:0000259" key="7">
    <source>
        <dbReference type="PROSITE" id="PS51873"/>
    </source>
</evidence>
<keyword evidence="2" id="KW-0479">Metal-binding</keyword>
<dbReference type="CDD" id="cd22584">
    <property type="entry name" value="Rcat_RBR_unk"/>
    <property type="match status" value="1"/>
</dbReference>
<dbReference type="VEuPathDB" id="FungiDB:BTJ68_05576"/>
<dbReference type="PROSITE" id="PS51873">
    <property type="entry name" value="TRIAD"/>
    <property type="match status" value="1"/>
</dbReference>
<reference evidence="8 9" key="1">
    <citation type="submission" date="2017-01" db="EMBL/GenBank/DDBJ databases">
        <title>The recent genome duplication of the halophilic yeast Hortaea werneckii: insights from long-read sequencing.</title>
        <authorList>
            <person name="Sinha S."/>
            <person name="Flibotte S."/>
            <person name="Neira M."/>
            <person name="Lenassi M."/>
            <person name="Gostincar C."/>
            <person name="Stajich J.E."/>
            <person name="Nislow C.E."/>
        </authorList>
    </citation>
    <scope>NUCLEOTIDE SEQUENCE [LARGE SCALE GENOMIC DNA]</scope>
    <source>
        <strain evidence="8 9">EXF-2000</strain>
    </source>
</reference>
<name>A0A1Z5TFR9_HORWE</name>
<dbReference type="EMBL" id="MUNK01000052">
    <property type="protein sequence ID" value="OTA34862.1"/>
    <property type="molecule type" value="Genomic_DNA"/>
</dbReference>
<dbReference type="PANTHER" id="PTHR11685">
    <property type="entry name" value="RBR FAMILY RING FINGER AND IBR DOMAIN-CONTAINING"/>
    <property type="match status" value="1"/>
</dbReference>
<evidence type="ECO:0000256" key="2">
    <source>
        <dbReference type="ARBA" id="ARBA00022723"/>
    </source>
</evidence>